<evidence type="ECO:0000256" key="3">
    <source>
        <dbReference type="ARBA" id="ARBA00022982"/>
    </source>
</evidence>
<evidence type="ECO:0000256" key="4">
    <source>
        <dbReference type="ARBA" id="ARBA00023008"/>
    </source>
</evidence>
<gene>
    <name evidence="8" type="ORF">MtrunA17_Chr3g0132411</name>
</gene>
<evidence type="ECO:0000256" key="1">
    <source>
        <dbReference type="ARBA" id="ARBA00022448"/>
    </source>
</evidence>
<feature type="domain" description="Phytocyanin" evidence="7">
    <location>
        <begin position="63"/>
        <end position="161"/>
    </location>
</feature>
<feature type="transmembrane region" description="Helical" evidence="6">
    <location>
        <begin position="44"/>
        <end position="65"/>
    </location>
</feature>
<dbReference type="Proteomes" id="UP000265566">
    <property type="component" value="Chromosome 3"/>
</dbReference>
<dbReference type="Gene3D" id="2.60.40.420">
    <property type="entry name" value="Cupredoxins - blue copper proteins"/>
    <property type="match status" value="1"/>
</dbReference>
<dbReference type="SMR" id="A0A396J0B9"/>
<accession>A0A396J0B9</accession>
<keyword evidence="6" id="KW-0472">Membrane</keyword>
<evidence type="ECO:0000256" key="6">
    <source>
        <dbReference type="SAM" id="Phobius"/>
    </source>
</evidence>
<dbReference type="GO" id="GO:0046872">
    <property type="term" value="F:metal ion binding"/>
    <property type="evidence" value="ECO:0007669"/>
    <property type="project" value="UniProtKB-KW"/>
</dbReference>
<evidence type="ECO:0000256" key="2">
    <source>
        <dbReference type="ARBA" id="ARBA00022723"/>
    </source>
</evidence>
<evidence type="ECO:0000313" key="8">
    <source>
        <dbReference type="EMBL" id="RHN70143.1"/>
    </source>
</evidence>
<evidence type="ECO:0000256" key="5">
    <source>
        <dbReference type="ARBA" id="ARBA00023180"/>
    </source>
</evidence>
<keyword evidence="1" id="KW-0813">Transport</keyword>
<keyword evidence="6" id="KW-0812">Transmembrane</keyword>
<sequence>MGVNLACNNIKSKLVLQSHGFLSSLFCFPSLIPSLSHQMAFSNIAMVLCFFLAINMALPTLATFYTVGDSLGWQIGVEYSKWTSEKTFVVGDSLVFLYGAIHTVDEVAASDYISCTTGNPISSDNSGETTIALKTAGTHYFISATFGDCSSGMRLAVKVEAGSASIATSF</sequence>
<dbReference type="InterPro" id="IPR003245">
    <property type="entry name" value="Phytocyanin_dom"/>
</dbReference>
<dbReference type="Pfam" id="PF02298">
    <property type="entry name" value="Cu_bind_like"/>
    <property type="match status" value="1"/>
</dbReference>
<protein>
    <submittedName>
        <fullName evidence="8">Putative cupredoxin</fullName>
    </submittedName>
</protein>
<name>A0A396J0B9_MEDTR</name>
<comment type="caution">
    <text evidence="8">The sequence shown here is derived from an EMBL/GenBank/DDBJ whole genome shotgun (WGS) entry which is preliminary data.</text>
</comment>
<dbReference type="EMBL" id="PSQE01000003">
    <property type="protein sequence ID" value="RHN70143.1"/>
    <property type="molecule type" value="Genomic_DNA"/>
</dbReference>
<dbReference type="GO" id="GO:0009055">
    <property type="term" value="F:electron transfer activity"/>
    <property type="evidence" value="ECO:0007669"/>
    <property type="project" value="InterPro"/>
</dbReference>
<organism evidence="8">
    <name type="scientific">Medicago truncatula</name>
    <name type="common">Barrel medic</name>
    <name type="synonym">Medicago tribuloides</name>
    <dbReference type="NCBI Taxonomy" id="3880"/>
    <lineage>
        <taxon>Eukaryota</taxon>
        <taxon>Viridiplantae</taxon>
        <taxon>Streptophyta</taxon>
        <taxon>Embryophyta</taxon>
        <taxon>Tracheophyta</taxon>
        <taxon>Spermatophyta</taxon>
        <taxon>Magnoliopsida</taxon>
        <taxon>eudicotyledons</taxon>
        <taxon>Gunneridae</taxon>
        <taxon>Pentapetalae</taxon>
        <taxon>rosids</taxon>
        <taxon>fabids</taxon>
        <taxon>Fabales</taxon>
        <taxon>Fabaceae</taxon>
        <taxon>Papilionoideae</taxon>
        <taxon>50 kb inversion clade</taxon>
        <taxon>NPAAA clade</taxon>
        <taxon>Hologalegina</taxon>
        <taxon>IRL clade</taxon>
        <taxon>Trifolieae</taxon>
        <taxon>Medicago</taxon>
    </lineage>
</organism>
<keyword evidence="3" id="KW-0249">Electron transport</keyword>
<keyword evidence="4" id="KW-0186">Copper</keyword>
<dbReference type="InterPro" id="IPR039391">
    <property type="entry name" value="Phytocyanin-like"/>
</dbReference>
<dbReference type="Gramene" id="rna18697">
    <property type="protein sequence ID" value="RHN70143.1"/>
    <property type="gene ID" value="gene18697"/>
</dbReference>
<dbReference type="CDD" id="cd04216">
    <property type="entry name" value="Phytocyanin"/>
    <property type="match status" value="1"/>
</dbReference>
<dbReference type="PROSITE" id="PS51485">
    <property type="entry name" value="PHYTOCYANIN"/>
    <property type="match status" value="1"/>
</dbReference>
<dbReference type="PANTHER" id="PTHR33021:SF193">
    <property type="entry name" value="OS06G0218600 PROTEIN"/>
    <property type="match status" value="1"/>
</dbReference>
<keyword evidence="6" id="KW-1133">Transmembrane helix</keyword>
<dbReference type="FunFam" id="2.60.40.420:FF:000003">
    <property type="entry name" value="Blue copper"/>
    <property type="match status" value="1"/>
</dbReference>
<evidence type="ECO:0000259" key="7">
    <source>
        <dbReference type="PROSITE" id="PS51485"/>
    </source>
</evidence>
<feature type="transmembrane region" description="Helical" evidence="6">
    <location>
        <begin position="14"/>
        <end position="32"/>
    </location>
</feature>
<dbReference type="AlphaFoldDB" id="A0A396J0B9"/>
<keyword evidence="5" id="KW-0325">Glycoprotein</keyword>
<proteinExistence type="predicted"/>
<dbReference type="InterPro" id="IPR008972">
    <property type="entry name" value="Cupredoxin"/>
</dbReference>
<dbReference type="SUPFAM" id="SSF49503">
    <property type="entry name" value="Cupredoxins"/>
    <property type="match status" value="1"/>
</dbReference>
<dbReference type="PANTHER" id="PTHR33021">
    <property type="entry name" value="BLUE COPPER PROTEIN"/>
    <property type="match status" value="1"/>
</dbReference>
<reference evidence="8" key="1">
    <citation type="journal article" date="2018" name="Nat. Plants">
        <title>Whole-genome landscape of Medicago truncatula symbiotic genes.</title>
        <authorList>
            <person name="Pecrix Y."/>
            <person name="Gamas P."/>
            <person name="Carrere S."/>
        </authorList>
    </citation>
    <scope>NUCLEOTIDE SEQUENCE</scope>
    <source>
        <tissue evidence="8">Leaves</tissue>
    </source>
</reference>
<keyword evidence="2" id="KW-0479">Metal-binding</keyword>